<dbReference type="InterPro" id="IPR046348">
    <property type="entry name" value="SIS_dom_sf"/>
</dbReference>
<dbReference type="RefSeq" id="WP_022938533.1">
    <property type="nucleotide sequence ID" value="NZ_CABKRQ010000005.1"/>
</dbReference>
<sequence>MLNAENIVFLGVQFSGIAAYDAHLRFSRIGMQSKFFITESDILTYAYFAKPKDVVFFISYSGQTAVILEAAEYVKRKDAYMVSITKNHNNELLEYCDQHLYINSSDDPENNLSLSSRIATLSLIDTIYGILINKKSDSIYERLMQTNKIYKKHFGS</sequence>
<name>A0A318KG10_9FIRM</name>
<dbReference type="Pfam" id="PF01380">
    <property type="entry name" value="SIS"/>
    <property type="match status" value="1"/>
</dbReference>
<dbReference type="PROSITE" id="PS51464">
    <property type="entry name" value="SIS"/>
    <property type="match status" value="1"/>
</dbReference>
<dbReference type="GO" id="GO:0097367">
    <property type="term" value="F:carbohydrate derivative binding"/>
    <property type="evidence" value="ECO:0007669"/>
    <property type="project" value="InterPro"/>
</dbReference>
<dbReference type="STRING" id="1034346.GCA_000313565_02231"/>
<dbReference type="GO" id="GO:0003700">
    <property type="term" value="F:DNA-binding transcription factor activity"/>
    <property type="evidence" value="ECO:0007669"/>
    <property type="project" value="InterPro"/>
</dbReference>
<protein>
    <submittedName>
        <fullName evidence="2">SIS domain-containing protein</fullName>
    </submittedName>
</protein>
<dbReference type="InterPro" id="IPR035472">
    <property type="entry name" value="RpiR-like_SIS"/>
</dbReference>
<evidence type="ECO:0000259" key="1">
    <source>
        <dbReference type="PROSITE" id="PS51464"/>
    </source>
</evidence>
<evidence type="ECO:0000313" key="3">
    <source>
        <dbReference type="Proteomes" id="UP000247612"/>
    </source>
</evidence>
<reference evidence="2 3" key="1">
    <citation type="submission" date="2018-05" db="EMBL/GenBank/DDBJ databases">
        <title>Genomic Encyclopedia of Type Strains, Phase IV (KMG-IV): sequencing the most valuable type-strain genomes for metagenomic binning, comparative biology and taxonomic classification.</title>
        <authorList>
            <person name="Goeker M."/>
        </authorList>
    </citation>
    <scope>NUCLEOTIDE SEQUENCE [LARGE SCALE GENOMIC DNA]</scope>
    <source>
        <strain evidence="2 3">JC118</strain>
    </source>
</reference>
<dbReference type="EMBL" id="QJKH01000032">
    <property type="protein sequence ID" value="PXX73688.1"/>
    <property type="molecule type" value="Genomic_DNA"/>
</dbReference>
<dbReference type="Proteomes" id="UP000247612">
    <property type="component" value="Unassembled WGS sequence"/>
</dbReference>
<dbReference type="OrthoDB" id="63027at2"/>
<comment type="caution">
    <text evidence="2">The sequence shown here is derived from an EMBL/GenBank/DDBJ whole genome shotgun (WGS) entry which is preliminary data.</text>
</comment>
<evidence type="ECO:0000313" key="2">
    <source>
        <dbReference type="EMBL" id="PXX73688.1"/>
    </source>
</evidence>
<dbReference type="GO" id="GO:1901135">
    <property type="term" value="P:carbohydrate derivative metabolic process"/>
    <property type="evidence" value="ECO:0007669"/>
    <property type="project" value="InterPro"/>
</dbReference>
<dbReference type="Gene3D" id="3.40.50.10490">
    <property type="entry name" value="Glucose-6-phosphate isomerase like protein, domain 1"/>
    <property type="match status" value="1"/>
</dbReference>
<accession>A0A318KG10</accession>
<dbReference type="SUPFAM" id="SSF53697">
    <property type="entry name" value="SIS domain"/>
    <property type="match status" value="1"/>
</dbReference>
<dbReference type="PANTHER" id="PTHR30514:SF1">
    <property type="entry name" value="HTH-TYPE TRANSCRIPTIONAL REGULATOR HEXR-RELATED"/>
    <property type="match status" value="1"/>
</dbReference>
<dbReference type="InterPro" id="IPR001347">
    <property type="entry name" value="SIS_dom"/>
</dbReference>
<dbReference type="PANTHER" id="PTHR30514">
    <property type="entry name" value="GLUCOKINASE"/>
    <property type="match status" value="1"/>
</dbReference>
<organism evidence="2 3">
    <name type="scientific">Dielma fastidiosa</name>
    <dbReference type="NCBI Taxonomy" id="1034346"/>
    <lineage>
        <taxon>Bacteria</taxon>
        <taxon>Bacillati</taxon>
        <taxon>Bacillota</taxon>
        <taxon>Erysipelotrichia</taxon>
        <taxon>Erysipelotrichales</taxon>
        <taxon>Erysipelotrichaceae</taxon>
        <taxon>Dielma</taxon>
    </lineage>
</organism>
<dbReference type="CDD" id="cd05013">
    <property type="entry name" value="SIS_RpiR"/>
    <property type="match status" value="1"/>
</dbReference>
<keyword evidence="3" id="KW-1185">Reference proteome</keyword>
<feature type="domain" description="SIS" evidence="1">
    <location>
        <begin position="1"/>
        <end position="149"/>
    </location>
</feature>
<proteinExistence type="predicted"/>
<dbReference type="GO" id="GO:0003677">
    <property type="term" value="F:DNA binding"/>
    <property type="evidence" value="ECO:0007669"/>
    <property type="project" value="InterPro"/>
</dbReference>
<dbReference type="AlphaFoldDB" id="A0A318KG10"/>
<dbReference type="InterPro" id="IPR047640">
    <property type="entry name" value="RpiR-like"/>
</dbReference>
<gene>
    <name evidence="2" type="ORF">DES51_1326</name>
</gene>